<evidence type="ECO:0000256" key="2">
    <source>
        <dbReference type="ARBA" id="ARBA00022729"/>
    </source>
</evidence>
<keyword evidence="1" id="KW-0433">Leucine-rich repeat</keyword>
<keyword evidence="3" id="KW-0677">Repeat</keyword>
<dbReference type="SUPFAM" id="SSF52058">
    <property type="entry name" value="L domain-like"/>
    <property type="match status" value="1"/>
</dbReference>
<keyword evidence="4" id="KW-0472">Membrane</keyword>
<dbReference type="GO" id="GO:0002224">
    <property type="term" value="P:toll-like receptor signaling pathway"/>
    <property type="evidence" value="ECO:0007669"/>
    <property type="project" value="InterPro"/>
</dbReference>
<feature type="non-terminal residue" evidence="5">
    <location>
        <position position="1"/>
    </location>
</feature>
<evidence type="ECO:0000313" key="6">
    <source>
        <dbReference type="Proteomes" id="UP001328107"/>
    </source>
</evidence>
<dbReference type="SMART" id="SM00369">
    <property type="entry name" value="LRR_TYP"/>
    <property type="match status" value="13"/>
</dbReference>
<dbReference type="InterPro" id="IPR001611">
    <property type="entry name" value="Leu-rich_rpt"/>
</dbReference>
<feature type="transmembrane region" description="Helical" evidence="4">
    <location>
        <begin position="12"/>
        <end position="31"/>
    </location>
</feature>
<keyword evidence="4" id="KW-1133">Transmembrane helix</keyword>
<dbReference type="Pfam" id="PF13855">
    <property type="entry name" value="LRR_8"/>
    <property type="match status" value="2"/>
</dbReference>
<dbReference type="Pfam" id="PF00560">
    <property type="entry name" value="LRR_1"/>
    <property type="match status" value="1"/>
</dbReference>
<keyword evidence="4" id="KW-0812">Transmembrane</keyword>
<dbReference type="InterPro" id="IPR032675">
    <property type="entry name" value="LRR_dom_sf"/>
</dbReference>
<comment type="caution">
    <text evidence="5">The sequence shown here is derived from an EMBL/GenBank/DDBJ whole genome shotgun (WGS) entry which is preliminary data.</text>
</comment>
<keyword evidence="6" id="KW-1185">Reference proteome</keyword>
<dbReference type="Proteomes" id="UP001328107">
    <property type="component" value="Unassembled WGS sequence"/>
</dbReference>
<dbReference type="PRINTS" id="PR00019">
    <property type="entry name" value="LEURICHRPT"/>
</dbReference>
<name>A0AAN5C8W1_9BILA</name>
<evidence type="ECO:0000256" key="3">
    <source>
        <dbReference type="ARBA" id="ARBA00022737"/>
    </source>
</evidence>
<sequence length="728" mass="79691">LSTTPIDVFMIIRLYLFHLLLLPFVLSAGYGNCPYGCQCRPHHSIPSAWKAECFWEALPDDSPFAVSSSIVSLSIRCSSSSKGRSLSPATLKGLHQMHSLSIHKCQVTTIEKDTFKRMEELKELILTEMAPPGEAFLLPDEVLAPLSRLHSLQLSDSGMDRLPSSFFCSLPHLQMLNLSGNALSSSSFASPCIAANVIILDLSRNRISELLASTLDIFPAVRQLFISLNSISSVHSLSFNRTTLLQQLDVEGNSLTSIGVLPETIVSLNGAYNSFSTLPPSILRLPNLVFFNMSHNALGSPISSLQSDHLETLDLSFNGLSEIPAMASNRTESTLVHFDISHNKIASIEKEDLEQLRGIQTLNLRSNVLSEVGEDSFVGLKSLVSLDLSHNRILLVSPSSFTGLTFDQLQLSHNKLDRIPPALSHMSKCKSIDLSSNLISSISNNIFSKIPQLETINLSDNRLEKIAQFEFSDCAHLTALSLSHNSIREMAAHSFVGCPSLRRLDLSLNRLPSLSLSSSSLSSLRHLNISSNLLMSVEWESLPSRVEHLHIDHNRVRILKGNAANHRCRVLSLSHNSLTSLSPSLLPDSIEYLDVSYNSIASIAPSTFSSKSSLSSLNLGWNALRSLSLNSINIPDVLSSVAIRIQGNPLDCSCEMDWMVGKSSSPHLSVIDLDESECTHLVHGKRQNMTTIDASEMLCAYNRTCGSGCNCCAFSSCDCKSDCPRGCQ</sequence>
<gene>
    <name evidence="5" type="ORF">PMAYCL1PPCAC_05210</name>
</gene>
<evidence type="ECO:0000313" key="5">
    <source>
        <dbReference type="EMBL" id="GMR35015.1"/>
    </source>
</evidence>
<dbReference type="EMBL" id="BTRK01000002">
    <property type="protein sequence ID" value="GMR35015.1"/>
    <property type="molecule type" value="Genomic_DNA"/>
</dbReference>
<accession>A0AAN5C8W1</accession>
<dbReference type="GO" id="GO:0004888">
    <property type="term" value="F:transmembrane signaling receptor activity"/>
    <property type="evidence" value="ECO:0007669"/>
    <property type="project" value="InterPro"/>
</dbReference>
<dbReference type="SMART" id="SM00365">
    <property type="entry name" value="LRR_SD22"/>
    <property type="match status" value="6"/>
</dbReference>
<proteinExistence type="predicted"/>
<dbReference type="InterPro" id="IPR050328">
    <property type="entry name" value="Dev_Immune_Receptor"/>
</dbReference>
<dbReference type="SMART" id="SM00364">
    <property type="entry name" value="LRR_BAC"/>
    <property type="match status" value="5"/>
</dbReference>
<evidence type="ECO:0000256" key="4">
    <source>
        <dbReference type="SAM" id="Phobius"/>
    </source>
</evidence>
<dbReference type="Gene3D" id="3.80.10.10">
    <property type="entry name" value="Ribonuclease Inhibitor"/>
    <property type="match status" value="6"/>
</dbReference>
<dbReference type="InterPro" id="IPR003591">
    <property type="entry name" value="Leu-rich_rpt_typical-subtyp"/>
</dbReference>
<organism evidence="5 6">
    <name type="scientific">Pristionchus mayeri</name>
    <dbReference type="NCBI Taxonomy" id="1317129"/>
    <lineage>
        <taxon>Eukaryota</taxon>
        <taxon>Metazoa</taxon>
        <taxon>Ecdysozoa</taxon>
        <taxon>Nematoda</taxon>
        <taxon>Chromadorea</taxon>
        <taxon>Rhabditida</taxon>
        <taxon>Rhabditina</taxon>
        <taxon>Diplogasteromorpha</taxon>
        <taxon>Diplogasteroidea</taxon>
        <taxon>Neodiplogasteridae</taxon>
        <taxon>Pristionchus</taxon>
    </lineage>
</organism>
<reference evidence="6" key="1">
    <citation type="submission" date="2022-10" db="EMBL/GenBank/DDBJ databases">
        <title>Genome assembly of Pristionchus species.</title>
        <authorList>
            <person name="Yoshida K."/>
            <person name="Sommer R.J."/>
        </authorList>
    </citation>
    <scope>NUCLEOTIDE SEQUENCE [LARGE SCALE GENOMIC DNA]</scope>
    <source>
        <strain evidence="6">RS5460</strain>
    </source>
</reference>
<dbReference type="PROSITE" id="PS51450">
    <property type="entry name" value="LRR"/>
    <property type="match status" value="4"/>
</dbReference>
<dbReference type="AlphaFoldDB" id="A0AAN5C8W1"/>
<dbReference type="GO" id="GO:0006955">
    <property type="term" value="P:immune response"/>
    <property type="evidence" value="ECO:0007669"/>
    <property type="project" value="InterPro"/>
</dbReference>
<keyword evidence="2" id="KW-0732">Signal</keyword>
<feature type="non-terminal residue" evidence="5">
    <location>
        <position position="728"/>
    </location>
</feature>
<dbReference type="PANTHER" id="PTHR24373">
    <property type="entry name" value="SLIT RELATED LEUCINE-RICH REPEAT NEURONAL PROTEIN"/>
    <property type="match status" value="1"/>
</dbReference>
<dbReference type="SUPFAM" id="SSF52047">
    <property type="entry name" value="RNI-like"/>
    <property type="match status" value="1"/>
</dbReference>
<evidence type="ECO:0000256" key="1">
    <source>
        <dbReference type="ARBA" id="ARBA00022614"/>
    </source>
</evidence>
<protein>
    <submittedName>
        <fullName evidence="5">Uncharacterized protein</fullName>
    </submittedName>
</protein>
<dbReference type="PANTHER" id="PTHR24373:SF275">
    <property type="entry name" value="TIR DOMAIN-CONTAINING PROTEIN"/>
    <property type="match status" value="1"/>
</dbReference>
<dbReference type="GO" id="GO:0016020">
    <property type="term" value="C:membrane"/>
    <property type="evidence" value="ECO:0007669"/>
    <property type="project" value="InterPro"/>
</dbReference>